<dbReference type="AlphaFoldDB" id="A0A9D5WUS4"/>
<proteinExistence type="predicted"/>
<organism evidence="1 2">
    <name type="scientific">Prevotella nigrescens</name>
    <dbReference type="NCBI Taxonomy" id="28133"/>
    <lineage>
        <taxon>Bacteria</taxon>
        <taxon>Pseudomonadati</taxon>
        <taxon>Bacteroidota</taxon>
        <taxon>Bacteroidia</taxon>
        <taxon>Bacteroidales</taxon>
        <taxon>Prevotellaceae</taxon>
        <taxon>Prevotella</taxon>
    </lineage>
</organism>
<dbReference type="RefSeq" id="WP_278489737.1">
    <property type="nucleotide sequence ID" value="NZ_CAJZDG010000006.1"/>
</dbReference>
<evidence type="ECO:0000313" key="1">
    <source>
        <dbReference type="EMBL" id="MBF1446638.1"/>
    </source>
</evidence>
<dbReference type="Proteomes" id="UP000787419">
    <property type="component" value="Unassembled WGS sequence"/>
</dbReference>
<dbReference type="EMBL" id="JABZTM010000036">
    <property type="protein sequence ID" value="MBF1446638.1"/>
    <property type="molecule type" value="Genomic_DNA"/>
</dbReference>
<protein>
    <submittedName>
        <fullName evidence="1">Uncharacterized protein</fullName>
    </submittedName>
</protein>
<comment type="caution">
    <text evidence="1">The sequence shown here is derived from an EMBL/GenBank/DDBJ whole genome shotgun (WGS) entry which is preliminary data.</text>
</comment>
<accession>A0A9D5WUS4</accession>
<sequence length="105" mass="11310">MHIPPGLLPCVRKQTLPNNCQNSFGVTAFVASGLRQLSLRGYDDCRFGVTANTASGLRQTPLRNIGKHGCLLPCGTEVLKATNLPCVPWKETQGRFGLQVAVLCS</sequence>
<reference evidence="1" key="1">
    <citation type="submission" date="2020-04" db="EMBL/GenBank/DDBJ databases">
        <title>Deep metagenomics examines the oral microbiome during advanced dental caries in children, revealing novel taxa and co-occurrences with host molecules.</title>
        <authorList>
            <person name="Baker J.L."/>
            <person name="Morton J.T."/>
            <person name="Dinis M."/>
            <person name="Alvarez R."/>
            <person name="Tran N.C."/>
            <person name="Knight R."/>
            <person name="Edlund A."/>
        </authorList>
    </citation>
    <scope>NUCLEOTIDE SEQUENCE</scope>
    <source>
        <strain evidence="1">JCVI_32_bin.50</strain>
    </source>
</reference>
<gene>
    <name evidence="1" type="ORF">HXN55_04545</name>
</gene>
<evidence type="ECO:0000313" key="2">
    <source>
        <dbReference type="Proteomes" id="UP000787419"/>
    </source>
</evidence>
<name>A0A9D5WUS4_9BACT</name>